<evidence type="ECO:0000313" key="1">
    <source>
        <dbReference type="EMBL" id="PPQ73572.1"/>
    </source>
</evidence>
<gene>
    <name evidence="1" type="ORF">CVT26_010373</name>
</gene>
<dbReference type="Proteomes" id="UP000284706">
    <property type="component" value="Unassembled WGS sequence"/>
</dbReference>
<dbReference type="AlphaFoldDB" id="A0A409W512"/>
<proteinExistence type="predicted"/>
<accession>A0A409W512</accession>
<organism evidence="1 2">
    <name type="scientific">Gymnopilus dilepis</name>
    <dbReference type="NCBI Taxonomy" id="231916"/>
    <lineage>
        <taxon>Eukaryota</taxon>
        <taxon>Fungi</taxon>
        <taxon>Dikarya</taxon>
        <taxon>Basidiomycota</taxon>
        <taxon>Agaricomycotina</taxon>
        <taxon>Agaricomycetes</taxon>
        <taxon>Agaricomycetidae</taxon>
        <taxon>Agaricales</taxon>
        <taxon>Agaricineae</taxon>
        <taxon>Hymenogastraceae</taxon>
        <taxon>Gymnopilus</taxon>
    </lineage>
</organism>
<name>A0A409W512_9AGAR</name>
<dbReference type="OrthoDB" id="3318115at2759"/>
<dbReference type="InParanoid" id="A0A409W512"/>
<sequence>MSELSKPRRGRKWVISVPPLAGPPCGSKNLPDVVQKIHEDMEGAKRALFDSFSETDWVYEARYGGWPEECQYGGCSHIRTLRGEILEEAHRIYLDLNSNGVMIEELHFVAGESGCYMVREAFLYQAEYLTWPFKVALLIKFIHIHGIHSHIGCTDVFFPLMNDLAASDGPIPSLEDSHFSIPLGRIMTRSVLLVHPCLPAPSGYMKWAWFIHEPYFYQHTYFDFRILPQHFLWVITDEEDQSSRQVFNMTYDFDSSKGICTRNAGEFDNGQKIAI</sequence>
<reference evidence="1 2" key="1">
    <citation type="journal article" date="2018" name="Evol. Lett.">
        <title>Horizontal gene cluster transfer increased hallucinogenic mushroom diversity.</title>
        <authorList>
            <person name="Reynolds H.T."/>
            <person name="Vijayakumar V."/>
            <person name="Gluck-Thaler E."/>
            <person name="Korotkin H.B."/>
            <person name="Matheny P.B."/>
            <person name="Slot J.C."/>
        </authorList>
    </citation>
    <scope>NUCLEOTIDE SEQUENCE [LARGE SCALE GENOMIC DNA]</scope>
    <source>
        <strain evidence="1 2">SRW20</strain>
    </source>
</reference>
<comment type="caution">
    <text evidence="1">The sequence shown here is derived from an EMBL/GenBank/DDBJ whole genome shotgun (WGS) entry which is preliminary data.</text>
</comment>
<keyword evidence="2" id="KW-1185">Reference proteome</keyword>
<protein>
    <submittedName>
        <fullName evidence="1">Uncharacterized protein</fullName>
    </submittedName>
</protein>
<dbReference type="EMBL" id="NHYE01005397">
    <property type="protein sequence ID" value="PPQ73572.1"/>
    <property type="molecule type" value="Genomic_DNA"/>
</dbReference>
<evidence type="ECO:0000313" key="2">
    <source>
        <dbReference type="Proteomes" id="UP000284706"/>
    </source>
</evidence>